<evidence type="ECO:0000313" key="10">
    <source>
        <dbReference type="Proteomes" id="UP000575083"/>
    </source>
</evidence>
<evidence type="ECO:0000256" key="4">
    <source>
        <dbReference type="ARBA" id="ARBA00022827"/>
    </source>
</evidence>
<dbReference type="Pfam" id="PF00732">
    <property type="entry name" value="GMC_oxred_N"/>
    <property type="match status" value="1"/>
</dbReference>
<dbReference type="InterPro" id="IPR000172">
    <property type="entry name" value="GMC_OxRdtase_N"/>
</dbReference>
<dbReference type="InterPro" id="IPR006311">
    <property type="entry name" value="TAT_signal"/>
</dbReference>
<dbReference type="PANTHER" id="PTHR11552">
    <property type="entry name" value="GLUCOSE-METHANOL-CHOLINE GMC OXIDOREDUCTASE"/>
    <property type="match status" value="1"/>
</dbReference>
<comment type="cofactor">
    <cofactor evidence="1 5">
        <name>FAD</name>
        <dbReference type="ChEBI" id="CHEBI:57692"/>
    </cofactor>
</comment>
<evidence type="ECO:0000256" key="5">
    <source>
        <dbReference type="PIRSR" id="PIRSR000137-2"/>
    </source>
</evidence>
<reference evidence="9 10" key="1">
    <citation type="submission" date="2020-08" db="EMBL/GenBank/DDBJ databases">
        <title>Functional genomics of gut bacteria from endangered species of beetles.</title>
        <authorList>
            <person name="Carlos-Shanley C."/>
        </authorList>
    </citation>
    <scope>NUCLEOTIDE SEQUENCE [LARGE SCALE GENOMIC DNA]</scope>
    <source>
        <strain evidence="9 10">S00198</strain>
    </source>
</reference>
<protein>
    <submittedName>
        <fullName evidence="9">Choline dehydrogenase</fullName>
        <ecNumber evidence="9">1.1.99.1</ecNumber>
    </submittedName>
</protein>
<feature type="binding site" evidence="5">
    <location>
        <position position="551"/>
    </location>
    <ligand>
        <name>FAD</name>
        <dbReference type="ChEBI" id="CHEBI:57692"/>
    </ligand>
</feature>
<evidence type="ECO:0000256" key="2">
    <source>
        <dbReference type="ARBA" id="ARBA00010790"/>
    </source>
</evidence>
<dbReference type="Gene3D" id="3.50.50.60">
    <property type="entry name" value="FAD/NAD(P)-binding domain"/>
    <property type="match status" value="1"/>
</dbReference>
<evidence type="ECO:0000313" key="9">
    <source>
        <dbReference type="EMBL" id="MBB6559835.1"/>
    </source>
</evidence>
<dbReference type="AlphaFoldDB" id="A0A7X0PDD7"/>
<dbReference type="InterPro" id="IPR012132">
    <property type="entry name" value="GMC_OxRdtase"/>
</dbReference>
<dbReference type="Proteomes" id="UP000575083">
    <property type="component" value="Unassembled WGS sequence"/>
</dbReference>
<evidence type="ECO:0000256" key="3">
    <source>
        <dbReference type="ARBA" id="ARBA00022630"/>
    </source>
</evidence>
<keyword evidence="4 5" id="KW-0274">FAD</keyword>
<comment type="similarity">
    <text evidence="2 6">Belongs to the GMC oxidoreductase family.</text>
</comment>
<dbReference type="InterPro" id="IPR036188">
    <property type="entry name" value="FAD/NAD-bd_sf"/>
</dbReference>
<dbReference type="InterPro" id="IPR007867">
    <property type="entry name" value="GMC_OxRtase_C"/>
</dbReference>
<feature type="domain" description="Glucose-methanol-choline oxidoreductase N-terminal" evidence="7">
    <location>
        <begin position="150"/>
        <end position="173"/>
    </location>
</feature>
<dbReference type="Gene3D" id="3.30.560.10">
    <property type="entry name" value="Glucose Oxidase, domain 3"/>
    <property type="match status" value="1"/>
</dbReference>
<evidence type="ECO:0000256" key="6">
    <source>
        <dbReference type="RuleBase" id="RU003968"/>
    </source>
</evidence>
<feature type="domain" description="Glucose-methanol-choline oxidoreductase N-terminal" evidence="8">
    <location>
        <begin position="327"/>
        <end position="341"/>
    </location>
</feature>
<dbReference type="SUPFAM" id="SSF54373">
    <property type="entry name" value="FAD-linked reductases, C-terminal domain"/>
    <property type="match status" value="1"/>
</dbReference>
<dbReference type="GO" id="GO:0050660">
    <property type="term" value="F:flavin adenine dinucleotide binding"/>
    <property type="evidence" value="ECO:0007669"/>
    <property type="project" value="InterPro"/>
</dbReference>
<organism evidence="9 10">
    <name type="scientific">Acidovorax soli</name>
    <dbReference type="NCBI Taxonomy" id="592050"/>
    <lineage>
        <taxon>Bacteria</taxon>
        <taxon>Pseudomonadati</taxon>
        <taxon>Pseudomonadota</taxon>
        <taxon>Betaproteobacteria</taxon>
        <taxon>Burkholderiales</taxon>
        <taxon>Comamonadaceae</taxon>
        <taxon>Acidovorax</taxon>
    </lineage>
</organism>
<sequence>MYPSDQSSPPDLAHGDAIDAAEMALARGRTDRRSFMRWALAAGVSMTAACTMADKAVAVRDNQRALNRALTDEYDYIVCGAGSAGCVVAHRLTQDPTLRVLLIEAGGSDDVDSVNDPGVWFTNLGTPLDWSFATTPNAHLNNRVVAQPMGKALGGGSAINAMAYVRGHQNDFDHWAREADDDAWSYRSVLALYKSIEDWQGAPDPAWRGHGGIFWVQPAKDPNPIAPAMVEAARGVGIPSFADHNGRMMEGPGGCAIANTTIKDGRRHGVARTYLYPAMSRPNLTVLTGAEVQRVLLQGRSAEGIELLHQGGLRRIRARREVILSTGAVNTPRILMHSGIGDEAELKAKDIPVAHHLPGVGRNYHDHLLLAGCIWEYPKAIPPRNNAAECTFFWKSDASLPTPDLQPFQIEIPYANEVTSQQFPMAEHAWSIAPGLVKPQSRGRLTVRSNKPADGVVIDANFLSHPADLKALVRGVELCREIGNAREMREFVKREVMPGPLKGADLENFIRNAAGTYFHEVGTCRMGRDPLAVVDAQLRVRGIDRLRVADGSIMPTVTTGNTMMPCVVIGERMAQILRA</sequence>
<feature type="binding site" evidence="5">
    <location>
        <position position="390"/>
    </location>
    <ligand>
        <name>substrate</name>
    </ligand>
</feature>
<dbReference type="EMBL" id="JACHLK010000004">
    <property type="protein sequence ID" value="MBB6559835.1"/>
    <property type="molecule type" value="Genomic_DNA"/>
</dbReference>
<dbReference type="PIRSF" id="PIRSF000137">
    <property type="entry name" value="Alcohol_oxidase"/>
    <property type="match status" value="1"/>
</dbReference>
<dbReference type="Pfam" id="PF05199">
    <property type="entry name" value="GMC_oxred_C"/>
    <property type="match status" value="1"/>
</dbReference>
<dbReference type="PROSITE" id="PS51318">
    <property type="entry name" value="TAT"/>
    <property type="match status" value="1"/>
</dbReference>
<evidence type="ECO:0000259" key="8">
    <source>
        <dbReference type="PROSITE" id="PS00624"/>
    </source>
</evidence>
<keyword evidence="10" id="KW-1185">Reference proteome</keyword>
<feature type="binding site" evidence="5">
    <location>
        <position position="292"/>
    </location>
    <ligand>
        <name>FAD</name>
        <dbReference type="ChEBI" id="CHEBI:57692"/>
    </ligand>
</feature>
<proteinExistence type="inferred from homology"/>
<comment type="caution">
    <text evidence="9">The sequence shown here is derived from an EMBL/GenBank/DDBJ whole genome shotgun (WGS) entry which is preliminary data.</text>
</comment>
<keyword evidence="3 6" id="KW-0285">Flavoprotein</keyword>
<gene>
    <name evidence="9" type="ORF">HNP48_002507</name>
</gene>
<name>A0A7X0PDD7_9BURK</name>
<dbReference type="GO" id="GO:0008812">
    <property type="term" value="F:choline dehydrogenase activity"/>
    <property type="evidence" value="ECO:0007669"/>
    <property type="project" value="UniProtKB-EC"/>
</dbReference>
<evidence type="ECO:0000256" key="1">
    <source>
        <dbReference type="ARBA" id="ARBA00001974"/>
    </source>
</evidence>
<dbReference type="EC" id="1.1.99.1" evidence="9"/>
<dbReference type="PANTHER" id="PTHR11552:SF147">
    <property type="entry name" value="CHOLINE DEHYDROGENASE, MITOCHONDRIAL"/>
    <property type="match status" value="1"/>
</dbReference>
<feature type="binding site" evidence="5">
    <location>
        <position position="517"/>
    </location>
    <ligand>
        <name>substrate</name>
    </ligand>
</feature>
<dbReference type="RefSeq" id="WP_184857251.1">
    <property type="nucleotide sequence ID" value="NZ_JACHLK010000004.1"/>
</dbReference>
<dbReference type="PROSITE" id="PS00623">
    <property type="entry name" value="GMC_OXRED_1"/>
    <property type="match status" value="1"/>
</dbReference>
<keyword evidence="9" id="KW-0560">Oxidoreductase</keyword>
<dbReference type="SUPFAM" id="SSF51905">
    <property type="entry name" value="FAD/NAD(P)-binding domain"/>
    <property type="match status" value="1"/>
</dbReference>
<dbReference type="PROSITE" id="PS00624">
    <property type="entry name" value="GMC_OXRED_2"/>
    <property type="match status" value="1"/>
</dbReference>
<evidence type="ECO:0000259" key="7">
    <source>
        <dbReference type="PROSITE" id="PS00623"/>
    </source>
</evidence>
<accession>A0A7X0PDD7</accession>